<keyword evidence="10" id="KW-1185">Reference proteome</keyword>
<feature type="transmembrane region" description="Helical" evidence="8">
    <location>
        <begin position="93"/>
        <end position="112"/>
    </location>
</feature>
<keyword evidence="4" id="KW-1003">Cell membrane</keyword>
<evidence type="ECO:0000313" key="10">
    <source>
        <dbReference type="Proteomes" id="UP001597079"/>
    </source>
</evidence>
<feature type="transmembrane region" description="Helical" evidence="8">
    <location>
        <begin position="66"/>
        <end position="87"/>
    </location>
</feature>
<name>A0ABW4JM16_9BACL</name>
<dbReference type="NCBIfam" id="TIGR00801">
    <property type="entry name" value="ncs2"/>
    <property type="match status" value="1"/>
</dbReference>
<dbReference type="InterPro" id="IPR006043">
    <property type="entry name" value="NCS2"/>
</dbReference>
<feature type="transmembrane region" description="Helical" evidence="8">
    <location>
        <begin position="333"/>
        <end position="353"/>
    </location>
</feature>
<comment type="subcellular location">
    <subcellularLocation>
        <location evidence="1">Cell membrane</location>
        <topology evidence="1">Multi-pass membrane protein</topology>
    </subcellularLocation>
</comment>
<evidence type="ECO:0000256" key="2">
    <source>
        <dbReference type="ARBA" id="ARBA00008821"/>
    </source>
</evidence>
<dbReference type="NCBIfam" id="NF037981">
    <property type="entry name" value="NCS2_1"/>
    <property type="match status" value="1"/>
</dbReference>
<dbReference type="InterPro" id="IPR006042">
    <property type="entry name" value="Xan_ur_permease"/>
</dbReference>
<organism evidence="9 10">
    <name type="scientific">Alicyclobacillus fodiniaquatilis</name>
    <dbReference type="NCBI Taxonomy" id="1661150"/>
    <lineage>
        <taxon>Bacteria</taxon>
        <taxon>Bacillati</taxon>
        <taxon>Bacillota</taxon>
        <taxon>Bacilli</taxon>
        <taxon>Bacillales</taxon>
        <taxon>Alicyclobacillaceae</taxon>
        <taxon>Alicyclobacillus</taxon>
    </lineage>
</organism>
<feature type="transmembrane region" description="Helical" evidence="8">
    <location>
        <begin position="119"/>
        <end position="138"/>
    </location>
</feature>
<sequence>MNKQKVVTLGIQHVLAMYAGAMIVPLIIGGALKLNTGQMAYLLAADMFTCGIATLIQVIGNRFIGIRLPVVLGCTFTAVGPISAIGVSTNLPTVFGAVILAGIFVFLAAPLFGKLLKLFPTVVTGSVVTIIGLSLIPVAMNDAAGGQGAPDFGQPRNLVLALGTLVVILLINRLFTGFMRAVSVLVGLILGTIAAFTMGIVNFSSVAAASWVNIVHPFYFGRPEFNLSAIITMIIVCIVSMVESTGVYFALGKVTDQKITDKDIVRGLRAEGLAIVLGGICNTFPYTTFSQNVGLVSMTRVKTRNVIVAAGIILIILGMLPKLAALVTVIPSAVLGGAMIAMFGMVIASGMNLLSNVDLRRNENLLVVACSIGVGLGCTVVPQMFDKLPSTLQMLLQSGIVPGAVTAVLLNLFLNYFGQASEVNQTDKASMEVGGEAVS</sequence>
<keyword evidence="6 8" id="KW-1133">Transmembrane helix</keyword>
<evidence type="ECO:0000256" key="6">
    <source>
        <dbReference type="ARBA" id="ARBA00022989"/>
    </source>
</evidence>
<feature type="transmembrane region" description="Helical" evidence="8">
    <location>
        <begin position="306"/>
        <end position="327"/>
    </location>
</feature>
<feature type="transmembrane region" description="Helical" evidence="8">
    <location>
        <begin position="365"/>
        <end position="385"/>
    </location>
</feature>
<evidence type="ECO:0000256" key="7">
    <source>
        <dbReference type="ARBA" id="ARBA00023136"/>
    </source>
</evidence>
<dbReference type="PANTHER" id="PTHR42810">
    <property type="entry name" value="PURINE PERMEASE C1399.01C-RELATED"/>
    <property type="match status" value="1"/>
</dbReference>
<dbReference type="Proteomes" id="UP001597079">
    <property type="component" value="Unassembled WGS sequence"/>
</dbReference>
<evidence type="ECO:0000256" key="1">
    <source>
        <dbReference type="ARBA" id="ARBA00004651"/>
    </source>
</evidence>
<evidence type="ECO:0000256" key="5">
    <source>
        <dbReference type="ARBA" id="ARBA00022692"/>
    </source>
</evidence>
<dbReference type="EMBL" id="JBHUCX010000035">
    <property type="protein sequence ID" value="MFD1675877.1"/>
    <property type="molecule type" value="Genomic_DNA"/>
</dbReference>
<evidence type="ECO:0000313" key="9">
    <source>
        <dbReference type="EMBL" id="MFD1675877.1"/>
    </source>
</evidence>
<protein>
    <submittedName>
        <fullName evidence="9">Nucleobase:cation symporter-2 family protein</fullName>
    </submittedName>
</protein>
<dbReference type="NCBIfam" id="TIGR03173">
    <property type="entry name" value="pbuX"/>
    <property type="match status" value="1"/>
</dbReference>
<feature type="transmembrane region" description="Helical" evidence="8">
    <location>
        <begin position="391"/>
        <end position="414"/>
    </location>
</feature>
<feature type="transmembrane region" description="Helical" evidence="8">
    <location>
        <begin position="182"/>
        <end position="207"/>
    </location>
</feature>
<dbReference type="PANTHER" id="PTHR42810:SF4">
    <property type="entry name" value="URIC ACID TRANSPORTER UACT"/>
    <property type="match status" value="1"/>
</dbReference>
<keyword evidence="3" id="KW-0813">Transport</keyword>
<dbReference type="Pfam" id="PF00860">
    <property type="entry name" value="Xan_ur_permease"/>
    <property type="match status" value="1"/>
</dbReference>
<proteinExistence type="inferred from homology"/>
<feature type="transmembrane region" description="Helical" evidence="8">
    <location>
        <begin position="158"/>
        <end position="175"/>
    </location>
</feature>
<keyword evidence="7 8" id="KW-0472">Membrane</keyword>
<reference evidence="10" key="1">
    <citation type="journal article" date="2019" name="Int. J. Syst. Evol. Microbiol.">
        <title>The Global Catalogue of Microorganisms (GCM) 10K type strain sequencing project: providing services to taxonomists for standard genome sequencing and annotation.</title>
        <authorList>
            <consortium name="The Broad Institute Genomics Platform"/>
            <consortium name="The Broad Institute Genome Sequencing Center for Infectious Disease"/>
            <person name="Wu L."/>
            <person name="Ma J."/>
        </authorList>
    </citation>
    <scope>NUCLEOTIDE SEQUENCE [LARGE SCALE GENOMIC DNA]</scope>
    <source>
        <strain evidence="10">CGMCC 1.12286</strain>
    </source>
</reference>
<comment type="caution">
    <text evidence="9">The sequence shown here is derived from an EMBL/GenBank/DDBJ whole genome shotgun (WGS) entry which is preliminary data.</text>
</comment>
<accession>A0ABW4JM16</accession>
<evidence type="ECO:0000256" key="3">
    <source>
        <dbReference type="ARBA" id="ARBA00022448"/>
    </source>
</evidence>
<dbReference type="InterPro" id="IPR017588">
    <property type="entry name" value="UacT-like"/>
</dbReference>
<feature type="transmembrane region" description="Helical" evidence="8">
    <location>
        <begin position="7"/>
        <end position="28"/>
    </location>
</feature>
<keyword evidence="5 8" id="KW-0812">Transmembrane</keyword>
<dbReference type="RefSeq" id="WP_377943758.1">
    <property type="nucleotide sequence ID" value="NZ_JBHUCX010000035.1"/>
</dbReference>
<evidence type="ECO:0000256" key="8">
    <source>
        <dbReference type="SAM" id="Phobius"/>
    </source>
</evidence>
<dbReference type="PROSITE" id="PS01116">
    <property type="entry name" value="XANTH_URACIL_PERMASE"/>
    <property type="match status" value="1"/>
</dbReference>
<evidence type="ECO:0000256" key="4">
    <source>
        <dbReference type="ARBA" id="ARBA00022475"/>
    </source>
</evidence>
<feature type="transmembrane region" description="Helical" evidence="8">
    <location>
        <begin position="227"/>
        <end position="251"/>
    </location>
</feature>
<gene>
    <name evidence="9" type="ORF">ACFSB2_14330</name>
</gene>
<comment type="similarity">
    <text evidence="2">Belongs to the nucleobase:cation symporter-2 (NCS2) (TC 2.A.40) family.</text>
</comment>
<feature type="transmembrane region" description="Helical" evidence="8">
    <location>
        <begin position="40"/>
        <end position="59"/>
    </location>
</feature>